<dbReference type="PANTHER" id="PTHR43284">
    <property type="entry name" value="ASPARAGINE SYNTHETASE (GLUTAMINE-HYDROLYZING)"/>
    <property type="match status" value="1"/>
</dbReference>
<name>B8GGE5_METPE</name>
<dbReference type="EMBL" id="CP001338">
    <property type="protein sequence ID" value="ACL16200.1"/>
    <property type="molecule type" value="Genomic_DNA"/>
</dbReference>
<dbReference type="InterPro" id="IPR017932">
    <property type="entry name" value="GATase_2_dom"/>
</dbReference>
<proteinExistence type="inferred from homology"/>
<keyword evidence="6" id="KW-0028">Amino-acid biosynthesis</keyword>
<feature type="active site" description="For GATase activity" evidence="6">
    <location>
        <position position="2"/>
    </location>
</feature>
<dbReference type="KEGG" id="mpl:Mpal_0838"/>
<dbReference type="Pfam" id="PF00733">
    <property type="entry name" value="Asn_synthase"/>
    <property type="match status" value="1"/>
</dbReference>
<accession>B8GGE5</accession>
<organism evidence="9 10">
    <name type="scientific">Methanosphaerula palustris (strain ATCC BAA-1556 / DSM 19958 / E1-9c)</name>
    <dbReference type="NCBI Taxonomy" id="521011"/>
    <lineage>
        <taxon>Archaea</taxon>
        <taxon>Methanobacteriati</taxon>
        <taxon>Methanobacteriota</taxon>
        <taxon>Stenosarchaea group</taxon>
        <taxon>Methanomicrobia</taxon>
        <taxon>Methanomicrobiales</taxon>
        <taxon>Methanoregulaceae</taxon>
        <taxon>Methanosphaerula</taxon>
    </lineage>
</organism>
<dbReference type="Gene3D" id="3.60.20.10">
    <property type="entry name" value="Glutamine Phosphoribosylpyrophosphate, subunit 1, domain 1"/>
    <property type="match status" value="1"/>
</dbReference>
<evidence type="ECO:0000256" key="2">
    <source>
        <dbReference type="ARBA" id="ARBA00022741"/>
    </source>
</evidence>
<dbReference type="InterPro" id="IPR029055">
    <property type="entry name" value="Ntn_hydrolases_N"/>
</dbReference>
<dbReference type="Pfam" id="PF13537">
    <property type="entry name" value="GATase_7"/>
    <property type="match status" value="1"/>
</dbReference>
<dbReference type="GO" id="GO:0006529">
    <property type="term" value="P:asparagine biosynthetic process"/>
    <property type="evidence" value="ECO:0007669"/>
    <property type="project" value="UniProtKB-KW"/>
</dbReference>
<evidence type="ECO:0000256" key="7">
    <source>
        <dbReference type="PIRSR" id="PIRSR001589-2"/>
    </source>
</evidence>
<keyword evidence="4 6" id="KW-0315">Glutamine amidotransferase</keyword>
<dbReference type="InterPro" id="IPR014729">
    <property type="entry name" value="Rossmann-like_a/b/a_fold"/>
</dbReference>
<dbReference type="STRING" id="521011.Mpal_0838"/>
<gene>
    <name evidence="9" type="ordered locus">Mpal_0838</name>
</gene>
<dbReference type="EC" id="6.3.5.4" evidence="5"/>
<dbReference type="InterPro" id="IPR051786">
    <property type="entry name" value="ASN_synthetase/amidase"/>
</dbReference>
<dbReference type="PANTHER" id="PTHR43284:SF1">
    <property type="entry name" value="ASPARAGINE SYNTHETASE"/>
    <property type="match status" value="1"/>
</dbReference>
<dbReference type="CDD" id="cd01991">
    <property type="entry name" value="Asn_synthase_B_C"/>
    <property type="match status" value="1"/>
</dbReference>
<dbReference type="GO" id="GO:0004066">
    <property type="term" value="F:asparagine synthase (glutamine-hydrolyzing) activity"/>
    <property type="evidence" value="ECO:0007669"/>
    <property type="project" value="UniProtKB-EC"/>
</dbReference>
<dbReference type="PIRSF" id="PIRSF001589">
    <property type="entry name" value="Asn_synthetase_glu-h"/>
    <property type="match status" value="1"/>
</dbReference>
<keyword evidence="6" id="KW-0061">Asparagine biosynthesis</keyword>
<dbReference type="GO" id="GO:0005524">
    <property type="term" value="F:ATP binding"/>
    <property type="evidence" value="ECO:0007669"/>
    <property type="project" value="UniProtKB-KW"/>
</dbReference>
<keyword evidence="3 5" id="KW-0067">ATP-binding</keyword>
<reference evidence="9 10" key="1">
    <citation type="journal article" date="2015" name="Genome Announc.">
        <title>Complete Genome Sequence of Methanosphaerula palustris E1-9CT, a Hydrogenotrophic Methanogen Isolated from a Minerotrophic Fen Peatland.</title>
        <authorList>
            <person name="Cadillo-Quiroz H."/>
            <person name="Browne P."/>
            <person name="Kyrpides N."/>
            <person name="Woyke T."/>
            <person name="Goodwin L."/>
            <person name="Detter C."/>
            <person name="Yavitt J.B."/>
            <person name="Zinder S.H."/>
        </authorList>
    </citation>
    <scope>NUCLEOTIDE SEQUENCE [LARGE SCALE GENOMIC DNA]</scope>
    <source>
        <strain evidence="10">ATCC BAA-1556 / DSM 19958 / E1-9c</strain>
    </source>
</reference>
<dbReference type="InterPro" id="IPR006426">
    <property type="entry name" value="Asn_synth_AEB"/>
</dbReference>
<feature type="domain" description="Glutamine amidotransferase type-2" evidence="8">
    <location>
        <begin position="2"/>
        <end position="208"/>
    </location>
</feature>
<evidence type="ECO:0000259" key="8">
    <source>
        <dbReference type="PROSITE" id="PS51278"/>
    </source>
</evidence>
<dbReference type="HOGENOM" id="CLU_014658_3_1_2"/>
<dbReference type="InterPro" id="IPR001962">
    <property type="entry name" value="Asn_synthase"/>
</dbReference>
<dbReference type="Proteomes" id="UP000002457">
    <property type="component" value="Chromosome"/>
</dbReference>
<dbReference type="PROSITE" id="PS51278">
    <property type="entry name" value="GATASE_TYPE_2"/>
    <property type="match status" value="1"/>
</dbReference>
<comment type="catalytic activity">
    <reaction evidence="5">
        <text>L-aspartate + L-glutamine + ATP + H2O = L-asparagine + L-glutamate + AMP + diphosphate + H(+)</text>
        <dbReference type="Rhea" id="RHEA:12228"/>
        <dbReference type="ChEBI" id="CHEBI:15377"/>
        <dbReference type="ChEBI" id="CHEBI:15378"/>
        <dbReference type="ChEBI" id="CHEBI:29985"/>
        <dbReference type="ChEBI" id="CHEBI:29991"/>
        <dbReference type="ChEBI" id="CHEBI:30616"/>
        <dbReference type="ChEBI" id="CHEBI:33019"/>
        <dbReference type="ChEBI" id="CHEBI:58048"/>
        <dbReference type="ChEBI" id="CHEBI:58359"/>
        <dbReference type="ChEBI" id="CHEBI:456215"/>
        <dbReference type="EC" id="6.3.5.4"/>
    </reaction>
</comment>
<sequence length="633" mass="73263">MCGINGFSWEDFSLITEMNQITKYRGPDDQGVYCDHSVSLGHARLSIIDLSEHGHQPMSNEDQSVWLVYNGEIYNFQSLRADLIEKGHLFKSNTDTEVIIHAYEEYGLDCVKKFNGMWAFSLFDLKNNTIVLGRDQFGIKPLYYYADDGKIIFSSMISALLCHTIQVSPHERAIMEYLAHNLEDHTDYTFFTGVNKVPQDSLLIYDLSKKQYRLHKWYSPAKRKEADIQTIRESFVESIRLRTIADVPIGSCLSGGIDSSAIVSILNTLLSDRFNTFSLVVPGFSLDESKYILEVGKNNNVQQYFTQISEDNFLKEFRDFVLSQEEPVTGLSPYAQYSVMKLAHQHKAKVLLDGQGGDEIFAGYSYYFAYYFYELLRGGNFLTLGREMRKYRKNFKDLYSLKMFGFLLLPEFLKYRFWKIITPSWINHEYLMEKCDGEMDPRWRRMTLPEGLSLTLYSTAIPHLLRWEDKNSMRWSIESRPPFLDVNLVEAAMSLPSDKKIAHGRTKVIFVDAVKDCLPAMIRDRTDKVGFAAPTDEFFRKEEIIDFCKGIIYSDSFKSRPYWNWEEVENHYTRHLQGTINIGDTIWKWINLEIWLREFFSEPAQKTGDIISNGSVEAQPGMPVGVIPAKSSL</sequence>
<evidence type="ECO:0000313" key="9">
    <source>
        <dbReference type="EMBL" id="ACL16200.1"/>
    </source>
</evidence>
<evidence type="ECO:0000313" key="10">
    <source>
        <dbReference type="Proteomes" id="UP000002457"/>
    </source>
</evidence>
<feature type="binding site" evidence="7">
    <location>
        <position position="95"/>
    </location>
    <ligand>
        <name>L-glutamine</name>
        <dbReference type="ChEBI" id="CHEBI:58359"/>
    </ligand>
</feature>
<dbReference type="eggNOG" id="arCOG00071">
    <property type="taxonomic scope" value="Archaea"/>
</dbReference>
<dbReference type="eggNOG" id="arCOG00057">
    <property type="taxonomic scope" value="Archaea"/>
</dbReference>
<dbReference type="SUPFAM" id="SSF56235">
    <property type="entry name" value="N-terminal nucleophile aminohydrolases (Ntn hydrolases)"/>
    <property type="match status" value="1"/>
</dbReference>
<evidence type="ECO:0000256" key="4">
    <source>
        <dbReference type="ARBA" id="ARBA00022962"/>
    </source>
</evidence>
<dbReference type="CDD" id="cd00712">
    <property type="entry name" value="AsnB"/>
    <property type="match status" value="1"/>
</dbReference>
<evidence type="ECO:0000256" key="5">
    <source>
        <dbReference type="PIRNR" id="PIRNR001589"/>
    </source>
</evidence>
<keyword evidence="10" id="KW-1185">Reference proteome</keyword>
<dbReference type="GO" id="GO:0005829">
    <property type="term" value="C:cytosol"/>
    <property type="evidence" value="ECO:0007669"/>
    <property type="project" value="TreeGrafter"/>
</dbReference>
<evidence type="ECO:0000256" key="6">
    <source>
        <dbReference type="PIRSR" id="PIRSR001589-1"/>
    </source>
</evidence>
<dbReference type="Gene3D" id="3.40.50.620">
    <property type="entry name" value="HUPs"/>
    <property type="match status" value="1"/>
</dbReference>
<keyword evidence="2 5" id="KW-0547">Nucleotide-binding</keyword>
<dbReference type="AlphaFoldDB" id="B8GGE5"/>
<dbReference type="OrthoDB" id="8692at2157"/>
<dbReference type="InterPro" id="IPR033738">
    <property type="entry name" value="AsnB_N"/>
</dbReference>
<evidence type="ECO:0000256" key="1">
    <source>
        <dbReference type="ARBA" id="ARBA00005752"/>
    </source>
</evidence>
<dbReference type="NCBIfam" id="TIGR01536">
    <property type="entry name" value="asn_synth_AEB"/>
    <property type="match status" value="1"/>
</dbReference>
<comment type="similarity">
    <text evidence="1">Belongs to the asparagine synthetase family.</text>
</comment>
<protein>
    <recommendedName>
        <fullName evidence="5">Putative asparagine synthetase [glutamine-hydrolyzing]</fullName>
        <ecNumber evidence="5">6.3.5.4</ecNumber>
    </recommendedName>
</protein>
<dbReference type="SUPFAM" id="SSF52402">
    <property type="entry name" value="Adenine nucleotide alpha hydrolases-like"/>
    <property type="match status" value="1"/>
</dbReference>
<evidence type="ECO:0000256" key="3">
    <source>
        <dbReference type="ARBA" id="ARBA00022840"/>
    </source>
</evidence>